<accession>A0A5Q0C814</accession>
<dbReference type="RefSeq" id="WP_153270706.1">
    <property type="nucleotide sequence ID" value="NZ_CP043498.1"/>
</dbReference>
<dbReference type="EMBL" id="CP043498">
    <property type="protein sequence ID" value="QFY60464.1"/>
    <property type="molecule type" value="Genomic_DNA"/>
</dbReference>
<dbReference type="OrthoDB" id="9804765at2"/>
<dbReference type="Proteomes" id="UP000326881">
    <property type="component" value="Chromosome"/>
</dbReference>
<dbReference type="InterPro" id="IPR014347">
    <property type="entry name" value="Tautomerase/MIF_sf"/>
</dbReference>
<proteinExistence type="predicted"/>
<dbReference type="PANTHER" id="PTHR38460:SF1">
    <property type="entry name" value="TAUTOMERASE YOLI-RELATED"/>
    <property type="match status" value="1"/>
</dbReference>
<organism evidence="1 2">
    <name type="scientific">Rhizobium grahamii</name>
    <dbReference type="NCBI Taxonomy" id="1120045"/>
    <lineage>
        <taxon>Bacteria</taxon>
        <taxon>Pseudomonadati</taxon>
        <taxon>Pseudomonadota</taxon>
        <taxon>Alphaproteobacteria</taxon>
        <taxon>Hyphomicrobiales</taxon>
        <taxon>Rhizobiaceae</taxon>
        <taxon>Rhizobium/Agrobacterium group</taxon>
        <taxon>Rhizobium</taxon>
    </lineage>
</organism>
<dbReference type="KEGG" id="rgr:FZ934_08495"/>
<evidence type="ECO:0000313" key="1">
    <source>
        <dbReference type="EMBL" id="QFY60464.1"/>
    </source>
</evidence>
<reference evidence="1 2" key="1">
    <citation type="submission" date="2019-08" db="EMBL/GenBank/DDBJ databases">
        <title>Prosopis cineraria nodule microbiome.</title>
        <authorList>
            <person name="Ali R."/>
            <person name="Chaluvadi S.R."/>
            <person name="Wang X."/>
        </authorList>
    </citation>
    <scope>NUCLEOTIDE SEQUENCE [LARGE SCALE GENOMIC DNA]</scope>
    <source>
        <strain evidence="1 2">BG7</strain>
    </source>
</reference>
<gene>
    <name evidence="1" type="ORF">FZ934_08495</name>
</gene>
<dbReference type="SUPFAM" id="SSF55331">
    <property type="entry name" value="Tautomerase/MIF"/>
    <property type="match status" value="1"/>
</dbReference>
<dbReference type="AlphaFoldDB" id="A0A5Q0C814"/>
<keyword evidence="2" id="KW-1185">Reference proteome</keyword>
<name>A0A5Q0C814_9HYPH</name>
<dbReference type="PANTHER" id="PTHR38460">
    <property type="entry name" value="TAUTOMERASE YOLI-RELATED"/>
    <property type="match status" value="1"/>
</dbReference>
<evidence type="ECO:0000313" key="2">
    <source>
        <dbReference type="Proteomes" id="UP000326881"/>
    </source>
</evidence>
<protein>
    <submittedName>
        <fullName evidence="1">Tautomerase family protein</fullName>
    </submittedName>
</protein>
<sequence>MPLMKIHVLKGRTNTEIEELLEAIHDAMVRAFKVPERDLYQILTEHERTHMRALDTGLDIPRTDKFVMIEVVTRPRSRAEKIDFYEGLCRELSERCGIGSSDVMISMVENTDEDWSFGLGRAQFVTGELASHRHGQ</sequence>
<dbReference type="InterPro" id="IPR037479">
    <property type="entry name" value="Tauto_MSAD"/>
</dbReference>
<dbReference type="Gene3D" id="3.30.429.10">
    <property type="entry name" value="Macrophage Migration Inhibitory Factor"/>
    <property type="match status" value="1"/>
</dbReference>
<dbReference type="Pfam" id="PF14552">
    <property type="entry name" value="Tautomerase_2"/>
    <property type="match status" value="1"/>
</dbReference>